<protein>
    <submittedName>
        <fullName evidence="1">Uncharacterized protein</fullName>
    </submittedName>
</protein>
<dbReference type="Proteomes" id="UP001196097">
    <property type="component" value="Chromosome"/>
</dbReference>
<organism evidence="1 2">
    <name type="scientific">Acidithiobacillus ferruginosus</name>
    <dbReference type="NCBI Taxonomy" id="3063951"/>
    <lineage>
        <taxon>Bacteria</taxon>
        <taxon>Pseudomonadati</taxon>
        <taxon>Pseudomonadota</taxon>
        <taxon>Acidithiobacillia</taxon>
        <taxon>Acidithiobacillales</taxon>
        <taxon>Acidithiobacillaceae</taxon>
        <taxon>Acidithiobacillus</taxon>
    </lineage>
</organism>
<keyword evidence="2" id="KW-1185">Reference proteome</keyword>
<proteinExistence type="predicted"/>
<evidence type="ECO:0000313" key="1">
    <source>
        <dbReference type="EMBL" id="XRP73020.1"/>
    </source>
</evidence>
<sequence>MTEKMNNTFGAMLTVTMMVLPLGLAGCASGPDLSQLNAKVDAAQTMAREAQDTANEALMKANALQNTQNEAIRRADTAQQTANAAQRTANQAIRAANASNGG</sequence>
<evidence type="ECO:0000313" key="2">
    <source>
        <dbReference type="Proteomes" id="UP001196097"/>
    </source>
</evidence>
<gene>
    <name evidence="1" type="ORF">HF292_014725</name>
</gene>
<name>A0ACD5IHM6_9PROT</name>
<reference evidence="1 2" key="1">
    <citation type="journal article" date="2021" name="ISME J.">
        <title>Genomic evolution of the class Acidithiobacillia: deep-branching Proteobacteria living in extreme acidic conditions.</title>
        <authorList>
            <person name="Moya-Beltran A."/>
            <person name="Beard S."/>
            <person name="Rojas-Villalobos C."/>
            <person name="Issotta F."/>
            <person name="Gallardo Y."/>
            <person name="Ulloa R."/>
            <person name="Giaveno A."/>
            <person name="Degli Esposti M."/>
            <person name="Johnson D.B."/>
            <person name="Quatrini R."/>
        </authorList>
    </citation>
    <scope>NUCLEOTIDE SEQUENCE [LARGE SCALE GENOMIC DNA]</scope>
    <source>
        <strain evidence="1 2">CF3</strain>
    </source>
</reference>
<accession>A0ACD5IHM6</accession>
<dbReference type="EMBL" id="CP130946">
    <property type="protein sequence ID" value="XRP73020.1"/>
    <property type="molecule type" value="Genomic_DNA"/>
</dbReference>